<reference evidence="2 3" key="1">
    <citation type="journal article" date="2021" name="Arch. Microbiol.">
        <title>Harenicola maris gen. nov., sp. nov. isolated from the Sea of Japan shallow sediments.</title>
        <authorList>
            <person name="Romanenko L.A."/>
            <person name="Kurilenko V.V."/>
            <person name="Chernysheva N.Y."/>
            <person name="Tekutyeva L.A."/>
            <person name="Velansky P.V."/>
            <person name="Svetashev V.I."/>
            <person name="Isaeva M.P."/>
        </authorList>
    </citation>
    <scope>NUCLEOTIDE SEQUENCE [LARGE SCALE GENOMIC DNA]</scope>
    <source>
        <strain evidence="2 3">KMM 3653</strain>
    </source>
</reference>
<feature type="chain" id="PRO_5042923440" evidence="1">
    <location>
        <begin position="22"/>
        <end position="75"/>
    </location>
</feature>
<evidence type="ECO:0000313" key="2">
    <source>
        <dbReference type="EMBL" id="MBT0958105.1"/>
    </source>
</evidence>
<dbReference type="RefSeq" id="WP_327794320.1">
    <property type="nucleotide sequence ID" value="NZ_JADQAZ010000002.1"/>
</dbReference>
<proteinExistence type="predicted"/>
<accession>A0AAP2G4A8</accession>
<protein>
    <submittedName>
        <fullName evidence="2">Uncharacterized protein</fullName>
    </submittedName>
</protein>
<dbReference type="Proteomes" id="UP001315686">
    <property type="component" value="Unassembled WGS sequence"/>
</dbReference>
<dbReference type="PROSITE" id="PS51257">
    <property type="entry name" value="PROKAR_LIPOPROTEIN"/>
    <property type="match status" value="1"/>
</dbReference>
<keyword evidence="3" id="KW-1185">Reference proteome</keyword>
<evidence type="ECO:0000256" key="1">
    <source>
        <dbReference type="SAM" id="SignalP"/>
    </source>
</evidence>
<feature type="signal peptide" evidence="1">
    <location>
        <begin position="1"/>
        <end position="21"/>
    </location>
</feature>
<dbReference type="EMBL" id="JADQAZ010000002">
    <property type="protein sequence ID" value="MBT0958105.1"/>
    <property type="molecule type" value="Genomic_DNA"/>
</dbReference>
<organism evidence="2 3">
    <name type="scientific">Harenicola maris</name>
    <dbReference type="NCBI Taxonomy" id="2841044"/>
    <lineage>
        <taxon>Bacteria</taxon>
        <taxon>Pseudomonadati</taxon>
        <taxon>Pseudomonadota</taxon>
        <taxon>Alphaproteobacteria</taxon>
        <taxon>Rhodobacterales</taxon>
        <taxon>Paracoccaceae</taxon>
        <taxon>Harenicola</taxon>
    </lineage>
</organism>
<keyword evidence="1" id="KW-0732">Signal</keyword>
<gene>
    <name evidence="2" type="ORF">IV417_11970</name>
</gene>
<comment type="caution">
    <text evidence="2">The sequence shown here is derived from an EMBL/GenBank/DDBJ whole genome shotgun (WGS) entry which is preliminary data.</text>
</comment>
<sequence length="75" mass="7963">MKQRHILGLAAVTLLTLGACADPNAAQGKIPFPSGYVAELPGDRALWETMSVEQQQRALAFLSTGSTIQSSLYGD</sequence>
<name>A0AAP2G4A8_9RHOB</name>
<dbReference type="AlphaFoldDB" id="A0AAP2G4A8"/>
<evidence type="ECO:0000313" key="3">
    <source>
        <dbReference type="Proteomes" id="UP001315686"/>
    </source>
</evidence>